<dbReference type="Proteomes" id="UP000185999">
    <property type="component" value="Unassembled WGS sequence"/>
</dbReference>
<protein>
    <submittedName>
        <fullName evidence="1">Uncharacterized protein</fullName>
    </submittedName>
</protein>
<evidence type="ECO:0000313" key="2">
    <source>
        <dbReference type="Proteomes" id="UP000185999"/>
    </source>
</evidence>
<gene>
    <name evidence="1" type="ORF">SAMN05421760_101981</name>
</gene>
<organism evidence="1 2">
    <name type="scientific">Neptunomonas antarctica</name>
    <dbReference type="NCBI Taxonomy" id="619304"/>
    <lineage>
        <taxon>Bacteria</taxon>
        <taxon>Pseudomonadati</taxon>
        <taxon>Pseudomonadota</taxon>
        <taxon>Gammaproteobacteria</taxon>
        <taxon>Oceanospirillales</taxon>
        <taxon>Oceanospirillaceae</taxon>
        <taxon>Neptunomonas</taxon>
    </lineage>
</organism>
<keyword evidence="2" id="KW-1185">Reference proteome</keyword>
<dbReference type="OrthoDB" id="4960024at2"/>
<name>A0A1N7JD55_9GAMM</name>
<accession>A0A1N7JD55</accession>
<evidence type="ECO:0000313" key="1">
    <source>
        <dbReference type="EMBL" id="SIS47283.1"/>
    </source>
</evidence>
<proteinExistence type="predicted"/>
<sequence length="416" mass="48346">MQKKIRIEQIVFLWRNLVILILKNRVTSRLRIGLKKMVPEKVVRNFDGFRKTSSERRYEKISNDIDDIECAEHHSDDSISFLVGDLLNKYKLDGVRPCMRSIQGLDSDSLSTDQWLQAYFSFFSNGLVSESAVLRSKAVARSIQKHEQVPGDLKRDHRAMSAMMELGWDVKKIKSTMGGLSSELDPIIQAGFSRYQKNVSNNIKDEKYAKMVSGKRIAILGPAASKMLDVEELRQYDLLITTNEHGCNPLANEFIASGKCISYYNSYHSKLLHQERTIRPYNTKLFSIYRSFEYDYQVYQAVRDHARLIHRNDYFFNGVPQAFQAILHDLSYFEFSEIKAFGFDLYTSEHPYRSGYQSPTHRVLYDLGRHDLISNFLYAKSFYDSGRLKADDSLHRVLTLSLTEYLERVESCIVHW</sequence>
<dbReference type="RefSeq" id="WP_054343109.1">
    <property type="nucleotide sequence ID" value="NZ_FTOE01000001.1"/>
</dbReference>
<dbReference type="EMBL" id="FTOE01000001">
    <property type="protein sequence ID" value="SIS47283.1"/>
    <property type="molecule type" value="Genomic_DNA"/>
</dbReference>
<reference evidence="2" key="1">
    <citation type="submission" date="2017-01" db="EMBL/GenBank/DDBJ databases">
        <authorList>
            <person name="Varghese N."/>
            <person name="Submissions S."/>
        </authorList>
    </citation>
    <scope>NUCLEOTIDE SEQUENCE [LARGE SCALE GENOMIC DNA]</scope>
    <source>
        <strain evidence="2">DSM 22306</strain>
    </source>
</reference>
<dbReference type="AlphaFoldDB" id="A0A1N7JD55"/>
<dbReference type="STRING" id="619304.SAMN05421760_101981"/>